<organism evidence="6 7">
    <name type="scientific">Sulfurovum xiamenensis</name>
    <dbReference type="NCBI Taxonomy" id="3019066"/>
    <lineage>
        <taxon>Bacteria</taxon>
        <taxon>Pseudomonadati</taxon>
        <taxon>Campylobacterota</taxon>
        <taxon>Epsilonproteobacteria</taxon>
        <taxon>Campylobacterales</taxon>
        <taxon>Sulfurovaceae</taxon>
        <taxon>Sulfurovum</taxon>
    </lineage>
</organism>
<feature type="domain" description="RlmI-like PUA" evidence="5">
    <location>
        <begin position="7"/>
        <end position="69"/>
    </location>
</feature>
<dbReference type="PANTHER" id="PTHR43042">
    <property type="entry name" value="SAM-DEPENDENT METHYLTRANSFERASE"/>
    <property type="match status" value="1"/>
</dbReference>
<evidence type="ECO:0000259" key="4">
    <source>
        <dbReference type="Pfam" id="PF10672"/>
    </source>
</evidence>
<comment type="caution">
    <text evidence="6">The sequence shown here is derived from an EMBL/GenBank/DDBJ whole genome shotgun (WGS) entry which is preliminary data.</text>
</comment>
<name>A0ABT7QU53_9BACT</name>
<dbReference type="Pfam" id="PF10672">
    <property type="entry name" value="Methyltrans_SAM"/>
    <property type="match status" value="1"/>
</dbReference>
<evidence type="ECO:0000256" key="3">
    <source>
        <dbReference type="ARBA" id="ARBA00022691"/>
    </source>
</evidence>
<dbReference type="InterPro" id="IPR036974">
    <property type="entry name" value="PUA_sf"/>
</dbReference>
<keyword evidence="3" id="KW-0949">S-adenosyl-L-methionine</keyword>
<sequence>MNHIIDLTIKPQYIKNYKNGYPLISKEFIVDWDKLKTEGTIVNLLDDRKKFIAKGYYGIQNKGHGWILSCNKEEKIDVAYFSKKIKAALQYRNDLYNDKNTTAFRVFNGEGDGVGGLTIDYFDGFYLVTWYSLGIHAFKEDILTALKSQVAYKGIYQKKRFDAKGQYLDDADDFVCGERGEFPLVVKENGAKFAIYLDDGPMVGVFLDQREVRKKIRDCYAKGKTVLNTFSYTGAFSVFAALGGATKTTSVDLAKRSRSKTQEQFMLNNIDVDAHDIIVEDVFNYFKYAVKKELLFDMVVLDPPSFARSKKHTFSVAKDYVKLLKEAIQITNKDGVIVASTNYANLKMGKFKEFIDKAFKELGGKYKIEHTFSLPKDFRVMEKFKEGDYLKVVFIRKVA</sequence>
<dbReference type="InterPro" id="IPR015947">
    <property type="entry name" value="PUA-like_sf"/>
</dbReference>
<dbReference type="Pfam" id="PF17785">
    <property type="entry name" value="PUA_3"/>
    <property type="match status" value="1"/>
</dbReference>
<dbReference type="CDD" id="cd11572">
    <property type="entry name" value="RlmI_M_like"/>
    <property type="match status" value="1"/>
</dbReference>
<proteinExistence type="predicted"/>
<accession>A0ABT7QU53</accession>
<dbReference type="SUPFAM" id="SSF53335">
    <property type="entry name" value="S-adenosyl-L-methionine-dependent methyltransferases"/>
    <property type="match status" value="1"/>
</dbReference>
<dbReference type="Gene3D" id="3.40.50.150">
    <property type="entry name" value="Vaccinia Virus protein VP39"/>
    <property type="match status" value="1"/>
</dbReference>
<dbReference type="EMBL" id="JAQIBC010000010">
    <property type="protein sequence ID" value="MDM5264613.1"/>
    <property type="molecule type" value="Genomic_DNA"/>
</dbReference>
<evidence type="ECO:0000313" key="6">
    <source>
        <dbReference type="EMBL" id="MDM5264613.1"/>
    </source>
</evidence>
<keyword evidence="1 6" id="KW-0489">Methyltransferase</keyword>
<dbReference type="Gene3D" id="2.30.130.10">
    <property type="entry name" value="PUA domain"/>
    <property type="match status" value="1"/>
</dbReference>
<evidence type="ECO:0000256" key="1">
    <source>
        <dbReference type="ARBA" id="ARBA00022603"/>
    </source>
</evidence>
<dbReference type="InterPro" id="IPR041532">
    <property type="entry name" value="RlmI-like_PUA"/>
</dbReference>
<reference evidence="6" key="1">
    <citation type="submission" date="2023-01" db="EMBL/GenBank/DDBJ databases">
        <title>Sulfurovum sp. XTW-4 genome assembly.</title>
        <authorList>
            <person name="Wang J."/>
        </authorList>
    </citation>
    <scope>NUCLEOTIDE SEQUENCE</scope>
    <source>
        <strain evidence="6">XTW-4</strain>
    </source>
</reference>
<dbReference type="CDD" id="cd02440">
    <property type="entry name" value="AdoMet_MTases"/>
    <property type="match status" value="1"/>
</dbReference>
<dbReference type="Gene3D" id="3.30.750.80">
    <property type="entry name" value="RNA methyltransferase domain (HRMD) like"/>
    <property type="match status" value="1"/>
</dbReference>
<feature type="domain" description="S-adenosylmethionine-dependent methyltransferase" evidence="4">
    <location>
        <begin position="116"/>
        <end position="344"/>
    </location>
</feature>
<gene>
    <name evidence="6" type="ORF">PF327_10450</name>
</gene>
<dbReference type="PANTHER" id="PTHR43042:SF3">
    <property type="entry name" value="RIBOSOMAL RNA LARGE SUBUNIT METHYLTRANSFERASE YWBD-RELATED"/>
    <property type="match status" value="1"/>
</dbReference>
<evidence type="ECO:0000259" key="5">
    <source>
        <dbReference type="Pfam" id="PF17785"/>
    </source>
</evidence>
<dbReference type="InterPro" id="IPR029063">
    <property type="entry name" value="SAM-dependent_MTases_sf"/>
</dbReference>
<keyword evidence="7" id="KW-1185">Reference proteome</keyword>
<protein>
    <submittedName>
        <fullName evidence="6">Class I SAM-dependent rRNA methyltransferase</fullName>
    </submittedName>
</protein>
<dbReference type="RefSeq" id="WP_289402524.1">
    <property type="nucleotide sequence ID" value="NZ_JAQIBC010000010.1"/>
</dbReference>
<evidence type="ECO:0000313" key="7">
    <source>
        <dbReference type="Proteomes" id="UP001169066"/>
    </source>
</evidence>
<dbReference type="GO" id="GO:0008168">
    <property type="term" value="F:methyltransferase activity"/>
    <property type="evidence" value="ECO:0007669"/>
    <property type="project" value="UniProtKB-KW"/>
</dbReference>
<keyword evidence="2" id="KW-0808">Transferase</keyword>
<dbReference type="SUPFAM" id="SSF88697">
    <property type="entry name" value="PUA domain-like"/>
    <property type="match status" value="1"/>
</dbReference>
<dbReference type="GO" id="GO:0032259">
    <property type="term" value="P:methylation"/>
    <property type="evidence" value="ECO:0007669"/>
    <property type="project" value="UniProtKB-KW"/>
</dbReference>
<dbReference type="Proteomes" id="UP001169066">
    <property type="component" value="Unassembled WGS sequence"/>
</dbReference>
<dbReference type="InterPro" id="IPR019614">
    <property type="entry name" value="SAM-dep_methyl-trfase"/>
</dbReference>
<evidence type="ECO:0000256" key="2">
    <source>
        <dbReference type="ARBA" id="ARBA00022679"/>
    </source>
</evidence>